<dbReference type="PANTHER" id="PTHR34220">
    <property type="entry name" value="SENSOR HISTIDINE KINASE YPDA"/>
    <property type="match status" value="1"/>
</dbReference>
<feature type="transmembrane region" description="Helical" evidence="2">
    <location>
        <begin position="89"/>
        <end position="117"/>
    </location>
</feature>
<organism evidence="4 5">
    <name type="scientific">Undibacterium pigrum</name>
    <dbReference type="NCBI Taxonomy" id="401470"/>
    <lineage>
        <taxon>Bacteria</taxon>
        <taxon>Pseudomonadati</taxon>
        <taxon>Pseudomonadota</taxon>
        <taxon>Betaproteobacteria</taxon>
        <taxon>Burkholderiales</taxon>
        <taxon>Oxalobacteraceae</taxon>
        <taxon>Undibacterium</taxon>
    </lineage>
</organism>
<sequence>MNNKFLHQIQTYLQSKLKSEHYQSLVGVIGDMPRLLAINLACGFGVHYILHARGKLFEHIVFSMFIGFSAYLLIKIFKRLFWGAGTPNTIGFYIMCIVVAPLALMVGMSIAALAFNYPVPDVTAIKSPYLLSSIAMTCIVSFIAAWSFWSRARISELQAAAEAEKAKNAAIEKQAMQAQLQMLQAQIEPHMLFNTLANLQGLIAIDPPRAQHMLAQLIVYLRNTLSSSRAEQTTLKQEFTLMQAYLELLAIRMGKRLQYTLDLPDELQQTPIAPMLLQPLVENAIKHGLEPKMEGGSIHVVAEKQGSQLHLKVIDTGLGLPFNYDDSKNVSNAANNIGNANIRERLLALYGPQASLSLQANQPEGAIAHLNIPIKE</sequence>
<dbReference type="SUPFAM" id="SSF55874">
    <property type="entry name" value="ATPase domain of HSP90 chaperone/DNA topoisomerase II/histidine kinase"/>
    <property type="match status" value="1"/>
</dbReference>
<gene>
    <name evidence="4" type="ORF">DFR42_108177</name>
</gene>
<dbReference type="GO" id="GO:0000155">
    <property type="term" value="F:phosphorelay sensor kinase activity"/>
    <property type="evidence" value="ECO:0007669"/>
    <property type="project" value="InterPro"/>
</dbReference>
<dbReference type="OrthoDB" id="2514702at2"/>
<keyword evidence="5" id="KW-1185">Reference proteome</keyword>
<protein>
    <submittedName>
        <fullName evidence="4">Signal transduction histidine kinase</fullName>
    </submittedName>
</protein>
<evidence type="ECO:0000313" key="4">
    <source>
        <dbReference type="EMBL" id="PXX40342.1"/>
    </source>
</evidence>
<comment type="caution">
    <text evidence="4">The sequence shown here is derived from an EMBL/GenBank/DDBJ whole genome shotgun (WGS) entry which is preliminary data.</text>
</comment>
<dbReference type="InterPro" id="IPR036890">
    <property type="entry name" value="HATPase_C_sf"/>
</dbReference>
<proteinExistence type="predicted"/>
<accession>A0A318JJD6</accession>
<feature type="domain" description="Signal transduction histidine kinase internal region" evidence="3">
    <location>
        <begin position="178"/>
        <end position="257"/>
    </location>
</feature>
<keyword evidence="4" id="KW-0808">Transferase</keyword>
<keyword evidence="2" id="KW-0472">Membrane</keyword>
<keyword evidence="4" id="KW-0418">Kinase</keyword>
<keyword evidence="2" id="KW-0812">Transmembrane</keyword>
<evidence type="ECO:0000259" key="3">
    <source>
        <dbReference type="Pfam" id="PF06580"/>
    </source>
</evidence>
<evidence type="ECO:0000256" key="1">
    <source>
        <dbReference type="SAM" id="Coils"/>
    </source>
</evidence>
<feature type="transmembrane region" description="Helical" evidence="2">
    <location>
        <begin position="25"/>
        <end position="50"/>
    </location>
</feature>
<dbReference type="GO" id="GO:0016020">
    <property type="term" value="C:membrane"/>
    <property type="evidence" value="ECO:0007669"/>
    <property type="project" value="InterPro"/>
</dbReference>
<dbReference type="Gene3D" id="3.30.565.10">
    <property type="entry name" value="Histidine kinase-like ATPase, C-terminal domain"/>
    <property type="match status" value="1"/>
</dbReference>
<dbReference type="AlphaFoldDB" id="A0A318JJD6"/>
<dbReference type="InterPro" id="IPR010559">
    <property type="entry name" value="Sig_transdc_His_kin_internal"/>
</dbReference>
<dbReference type="PANTHER" id="PTHR34220:SF9">
    <property type="entry name" value="SIGNAL TRANSDUCTION HISTIDINE KINASE INTERNAL REGION DOMAIN-CONTAINING PROTEIN"/>
    <property type="match status" value="1"/>
</dbReference>
<name>A0A318JJD6_9BURK</name>
<feature type="transmembrane region" description="Helical" evidence="2">
    <location>
        <begin position="56"/>
        <end position="77"/>
    </location>
</feature>
<dbReference type="Pfam" id="PF06580">
    <property type="entry name" value="His_kinase"/>
    <property type="match status" value="1"/>
</dbReference>
<evidence type="ECO:0000313" key="5">
    <source>
        <dbReference type="Proteomes" id="UP000247792"/>
    </source>
</evidence>
<dbReference type="InterPro" id="IPR050640">
    <property type="entry name" value="Bact_2-comp_sensor_kinase"/>
</dbReference>
<dbReference type="Proteomes" id="UP000247792">
    <property type="component" value="Unassembled WGS sequence"/>
</dbReference>
<dbReference type="EMBL" id="QJKB01000008">
    <property type="protein sequence ID" value="PXX40342.1"/>
    <property type="molecule type" value="Genomic_DNA"/>
</dbReference>
<feature type="coiled-coil region" evidence="1">
    <location>
        <begin position="154"/>
        <end position="188"/>
    </location>
</feature>
<reference evidence="4 5" key="1">
    <citation type="submission" date="2018-05" db="EMBL/GenBank/DDBJ databases">
        <title>Genomic Encyclopedia of Type Strains, Phase IV (KMG-IV): sequencing the most valuable type-strain genomes for metagenomic binning, comparative biology and taxonomic classification.</title>
        <authorList>
            <person name="Goeker M."/>
        </authorList>
    </citation>
    <scope>NUCLEOTIDE SEQUENCE [LARGE SCALE GENOMIC DNA]</scope>
    <source>
        <strain evidence="4 5">DSM 19792</strain>
    </source>
</reference>
<dbReference type="RefSeq" id="WP_110257071.1">
    <property type="nucleotide sequence ID" value="NZ_QJKB01000008.1"/>
</dbReference>
<keyword evidence="2" id="KW-1133">Transmembrane helix</keyword>
<feature type="transmembrane region" description="Helical" evidence="2">
    <location>
        <begin position="129"/>
        <end position="149"/>
    </location>
</feature>
<evidence type="ECO:0000256" key="2">
    <source>
        <dbReference type="SAM" id="Phobius"/>
    </source>
</evidence>
<keyword evidence="1" id="KW-0175">Coiled coil</keyword>